<evidence type="ECO:0000256" key="1">
    <source>
        <dbReference type="SAM" id="MobiDB-lite"/>
    </source>
</evidence>
<comment type="caution">
    <text evidence="2">The sequence shown here is derived from an EMBL/GenBank/DDBJ whole genome shotgun (WGS) entry which is preliminary data.</text>
</comment>
<keyword evidence="3" id="KW-1185">Reference proteome</keyword>
<proteinExistence type="predicted"/>
<sequence>MKTAGQHGLHVPRPTLLKRRFPRSVWEEEEEEEGRRKRRRRRRRKTTTPCHRVTMTVGLKMSVSSELSLQPPTPGASGRSKTTCLIGDLVEFCLPFREVSELRNRQLKMEKACIPGIAPSRAVGGITGAREGNL</sequence>
<accession>A0ABN9VF84</accession>
<evidence type="ECO:0000313" key="3">
    <source>
        <dbReference type="Proteomes" id="UP001189429"/>
    </source>
</evidence>
<protein>
    <submittedName>
        <fullName evidence="2">Uncharacterized protein</fullName>
    </submittedName>
</protein>
<reference evidence="2" key="1">
    <citation type="submission" date="2023-10" db="EMBL/GenBank/DDBJ databases">
        <authorList>
            <person name="Chen Y."/>
            <person name="Shah S."/>
            <person name="Dougan E. K."/>
            <person name="Thang M."/>
            <person name="Chan C."/>
        </authorList>
    </citation>
    <scope>NUCLEOTIDE SEQUENCE [LARGE SCALE GENOMIC DNA]</scope>
</reference>
<feature type="region of interest" description="Disordered" evidence="1">
    <location>
        <begin position="1"/>
        <end position="49"/>
    </location>
</feature>
<evidence type="ECO:0000313" key="2">
    <source>
        <dbReference type="EMBL" id="CAK0871691.1"/>
    </source>
</evidence>
<dbReference type="Proteomes" id="UP001189429">
    <property type="component" value="Unassembled WGS sequence"/>
</dbReference>
<dbReference type="EMBL" id="CAUYUJ010017097">
    <property type="protein sequence ID" value="CAK0871691.1"/>
    <property type="molecule type" value="Genomic_DNA"/>
</dbReference>
<feature type="compositionally biased region" description="Basic residues" evidence="1">
    <location>
        <begin position="36"/>
        <end position="46"/>
    </location>
</feature>
<organism evidence="2 3">
    <name type="scientific">Prorocentrum cordatum</name>
    <dbReference type="NCBI Taxonomy" id="2364126"/>
    <lineage>
        <taxon>Eukaryota</taxon>
        <taxon>Sar</taxon>
        <taxon>Alveolata</taxon>
        <taxon>Dinophyceae</taxon>
        <taxon>Prorocentrales</taxon>
        <taxon>Prorocentraceae</taxon>
        <taxon>Prorocentrum</taxon>
    </lineage>
</organism>
<name>A0ABN9VF84_9DINO</name>
<gene>
    <name evidence="2" type="ORF">PCOR1329_LOCUS57446</name>
</gene>